<dbReference type="Gene3D" id="3.90.180.10">
    <property type="entry name" value="Medium-chain alcohol dehydrogenases, catalytic domain"/>
    <property type="match status" value="1"/>
</dbReference>
<dbReference type="PANTHER" id="PTHR43205">
    <property type="entry name" value="PROSTAGLANDIN REDUCTASE"/>
    <property type="match status" value="1"/>
</dbReference>
<evidence type="ECO:0000313" key="3">
    <source>
        <dbReference type="EMBL" id="BBY94066.1"/>
    </source>
</evidence>
<dbReference type="InterPro" id="IPR013149">
    <property type="entry name" value="ADH-like_C"/>
</dbReference>
<dbReference type="Pfam" id="PF00107">
    <property type="entry name" value="ADH_zinc_N"/>
    <property type="match status" value="1"/>
</dbReference>
<evidence type="ECO:0000313" key="4">
    <source>
        <dbReference type="Proteomes" id="UP000465785"/>
    </source>
</evidence>
<dbReference type="Gene3D" id="3.40.50.720">
    <property type="entry name" value="NAD(P)-binding Rossmann-like Domain"/>
    <property type="match status" value="1"/>
</dbReference>
<dbReference type="CDD" id="cd05288">
    <property type="entry name" value="PGDH"/>
    <property type="match status" value="1"/>
</dbReference>
<protein>
    <submittedName>
        <fullName evidence="3">NADP-dependent oxidoreductase</fullName>
    </submittedName>
</protein>
<keyword evidence="4" id="KW-1185">Reference proteome</keyword>
<dbReference type="SUPFAM" id="SSF51735">
    <property type="entry name" value="NAD(P)-binding Rossmann-fold domains"/>
    <property type="match status" value="1"/>
</dbReference>
<dbReference type="Proteomes" id="UP000465785">
    <property type="component" value="Chromosome"/>
</dbReference>
<sequence length="376" mass="39676">MGMLSGYSAVRAGASAESGETPAERGSVLGSFTIVAQLMNRQIVLRRRPTGLVAPGDTELVTTPAPEPAEGEALIRTTYVGIDAAARTWLNDQPGYLPPVQIGEVIRAAGIGEVVESRCDAYAVGDVVTTLTNFQEYVICRDDIFTTPVPGPQDKVDQLAVMSVYGPTGATAYFGMVGIGKPKEGETVVVSAAAGATGSVAGQIAKIAGARVVGIAGGPDKCKAVVEDFGFDACIDYREDDIKAALKEYCPRGVDVYFDNVGGPILDAVLGRLAPKARVVLCGVISSYLTGEHPGPANYVNFLAKTATMQGFNALDEWSRFDEAFGPLRRWSDEGKLVHRQTIYEGIESCVDAMNGLFTGANIGKMLVKISEPKNG</sequence>
<name>A0A9W4B4L8_9MYCO</name>
<dbReference type="GO" id="GO:0016628">
    <property type="term" value="F:oxidoreductase activity, acting on the CH-CH group of donors, NAD or NADP as acceptor"/>
    <property type="evidence" value="ECO:0007669"/>
    <property type="project" value="InterPro"/>
</dbReference>
<dbReference type="Pfam" id="PF16884">
    <property type="entry name" value="ADH_N_2"/>
    <property type="match status" value="1"/>
</dbReference>
<proteinExistence type="predicted"/>
<gene>
    <name evidence="3" type="ORF">MGALJ_37350</name>
</gene>
<dbReference type="InterPro" id="IPR011032">
    <property type="entry name" value="GroES-like_sf"/>
</dbReference>
<dbReference type="SMART" id="SM00829">
    <property type="entry name" value="PKS_ER"/>
    <property type="match status" value="1"/>
</dbReference>
<evidence type="ECO:0000256" key="1">
    <source>
        <dbReference type="ARBA" id="ARBA00023002"/>
    </source>
</evidence>
<dbReference type="InterPro" id="IPR020843">
    <property type="entry name" value="ER"/>
</dbReference>
<dbReference type="InterPro" id="IPR036291">
    <property type="entry name" value="NAD(P)-bd_dom_sf"/>
</dbReference>
<dbReference type="InterPro" id="IPR045010">
    <property type="entry name" value="MDR_fam"/>
</dbReference>
<keyword evidence="1" id="KW-0560">Oxidoreductase</keyword>
<reference evidence="3 4" key="1">
    <citation type="journal article" date="2019" name="Emerg. Microbes Infect.">
        <title>Comprehensive subspecies identification of 175 nontuberculous mycobacteria species based on 7547 genomic profiles.</title>
        <authorList>
            <person name="Matsumoto Y."/>
            <person name="Kinjo T."/>
            <person name="Motooka D."/>
            <person name="Nabeya D."/>
            <person name="Jung N."/>
            <person name="Uechi K."/>
            <person name="Horii T."/>
            <person name="Iida T."/>
            <person name="Fujita J."/>
            <person name="Nakamura S."/>
        </authorList>
    </citation>
    <scope>NUCLEOTIDE SEQUENCE [LARGE SCALE GENOMIC DNA]</scope>
    <source>
        <strain evidence="3 4">JCM 6399</strain>
    </source>
</reference>
<dbReference type="EMBL" id="AP022601">
    <property type="protein sequence ID" value="BBY94066.1"/>
    <property type="molecule type" value="Genomic_DNA"/>
</dbReference>
<accession>A0A9W4B4L8</accession>
<dbReference type="InterPro" id="IPR041694">
    <property type="entry name" value="ADH_N_2"/>
</dbReference>
<dbReference type="FunFam" id="3.40.50.720:FF:000121">
    <property type="entry name" value="Prostaglandin reductase 2"/>
    <property type="match status" value="1"/>
</dbReference>
<dbReference type="AlphaFoldDB" id="A0A9W4B4L8"/>
<organism evidence="3 4">
    <name type="scientific">Mycobacterium gallinarum</name>
    <dbReference type="NCBI Taxonomy" id="39689"/>
    <lineage>
        <taxon>Bacteria</taxon>
        <taxon>Bacillati</taxon>
        <taxon>Actinomycetota</taxon>
        <taxon>Actinomycetes</taxon>
        <taxon>Mycobacteriales</taxon>
        <taxon>Mycobacteriaceae</taxon>
        <taxon>Mycobacterium</taxon>
    </lineage>
</organism>
<dbReference type="SUPFAM" id="SSF50129">
    <property type="entry name" value="GroES-like"/>
    <property type="match status" value="1"/>
</dbReference>
<dbReference type="PANTHER" id="PTHR43205:SF42">
    <property type="entry name" value="ALCOHOL DEHYDROGENASE, ZINC-CONTAINING (AFU_ORTHOLOGUE AFUA_7G04530)"/>
    <property type="match status" value="1"/>
</dbReference>
<feature type="domain" description="Enoyl reductase (ER)" evidence="2">
    <location>
        <begin position="56"/>
        <end position="368"/>
    </location>
</feature>
<dbReference type="KEGG" id="mgau:MGALJ_37350"/>
<evidence type="ECO:0000259" key="2">
    <source>
        <dbReference type="SMART" id="SM00829"/>
    </source>
</evidence>